<organism evidence="4 5">
    <name type="scientific">Thauera terpenica 58Eu</name>
    <dbReference type="NCBI Taxonomy" id="1348657"/>
    <lineage>
        <taxon>Bacteria</taxon>
        <taxon>Pseudomonadati</taxon>
        <taxon>Pseudomonadota</taxon>
        <taxon>Betaproteobacteria</taxon>
        <taxon>Rhodocyclales</taxon>
        <taxon>Zoogloeaceae</taxon>
        <taxon>Thauera</taxon>
    </lineage>
</organism>
<dbReference type="PANTHER" id="PTHR37423">
    <property type="entry name" value="SOLUBLE LYTIC MUREIN TRANSGLYCOSYLASE-RELATED"/>
    <property type="match status" value="1"/>
</dbReference>
<dbReference type="Proteomes" id="UP000015455">
    <property type="component" value="Unassembled WGS sequence"/>
</dbReference>
<keyword evidence="2" id="KW-1133">Transmembrane helix</keyword>
<feature type="transmembrane region" description="Helical" evidence="2">
    <location>
        <begin position="21"/>
        <end position="39"/>
    </location>
</feature>
<evidence type="ECO:0000256" key="1">
    <source>
        <dbReference type="ARBA" id="ARBA00007734"/>
    </source>
</evidence>
<protein>
    <recommendedName>
        <fullName evidence="3">Transglycosylase SLT domain-containing protein</fullName>
    </recommendedName>
</protein>
<proteinExistence type="inferred from homology"/>
<evidence type="ECO:0000259" key="3">
    <source>
        <dbReference type="Pfam" id="PF01464"/>
    </source>
</evidence>
<evidence type="ECO:0000313" key="5">
    <source>
        <dbReference type="Proteomes" id="UP000015455"/>
    </source>
</evidence>
<dbReference type="RefSeq" id="WP_021248373.1">
    <property type="nucleotide sequence ID" value="NZ_ATJV01000043.1"/>
</dbReference>
<accession>S9ZPW0</accession>
<keyword evidence="2" id="KW-0812">Transmembrane</keyword>
<reference evidence="4 5" key="1">
    <citation type="submission" date="2013-06" db="EMBL/GenBank/DDBJ databases">
        <title>Draft genome sequence of Thauera terpenica.</title>
        <authorList>
            <person name="Liu B."/>
            <person name="Frostegard A.H."/>
            <person name="Shapleigh J.P."/>
        </authorList>
    </citation>
    <scope>NUCLEOTIDE SEQUENCE [LARGE SCALE GENOMIC DNA]</scope>
    <source>
        <strain evidence="4 5">58Eu</strain>
    </source>
</reference>
<dbReference type="AlphaFoldDB" id="S9ZPW0"/>
<comment type="similarity">
    <text evidence="1">Belongs to the transglycosylase Slt family.</text>
</comment>
<name>S9ZPW0_9RHOO</name>
<dbReference type="InterPro" id="IPR008258">
    <property type="entry name" value="Transglycosylase_SLT_dom_1"/>
</dbReference>
<sequence>MKQATRINTLARQASGAMFSIAHGTVLSLGLMGMAYVVGENSAPIAVSYADTRAASKAGPTVGEAAMALSVADRAQPSLLAPRQATPGLSIPARATSSAALRALGTPGFGLDGSADGLAAEEDEGLSPEMARVRDWISDTYRVSGPALEPALMAAEDSAEEHGFDPLLIVAIMAVESSFNPRAVSTMGAQGLMQVIPRYHEDKIGKRQGRYALFDPELNVRVGTLVLQEGVQRYGSLQRALQYYNGSLKDPHARYTRKVMAVKKRLVTASGRELLVQNQNKARAEVLAAAS</sequence>
<dbReference type="Pfam" id="PF01464">
    <property type="entry name" value="SLT"/>
    <property type="match status" value="1"/>
</dbReference>
<dbReference type="InterPro" id="IPR023346">
    <property type="entry name" value="Lysozyme-like_dom_sf"/>
</dbReference>
<keyword evidence="2" id="KW-0472">Membrane</keyword>
<dbReference type="Gene3D" id="1.10.530.10">
    <property type="match status" value="1"/>
</dbReference>
<dbReference type="eggNOG" id="COG0741">
    <property type="taxonomic scope" value="Bacteria"/>
</dbReference>
<keyword evidence="5" id="KW-1185">Reference proteome</keyword>
<dbReference type="PANTHER" id="PTHR37423:SF2">
    <property type="entry name" value="MEMBRANE-BOUND LYTIC MUREIN TRANSGLYCOSYLASE C"/>
    <property type="match status" value="1"/>
</dbReference>
<evidence type="ECO:0000313" key="4">
    <source>
        <dbReference type="EMBL" id="EPZ16616.1"/>
    </source>
</evidence>
<dbReference type="OrthoDB" id="9815002at2"/>
<comment type="caution">
    <text evidence="4">The sequence shown here is derived from an EMBL/GenBank/DDBJ whole genome shotgun (WGS) entry which is preliminary data.</text>
</comment>
<feature type="domain" description="Transglycosylase SLT" evidence="3">
    <location>
        <begin position="157"/>
        <end position="248"/>
    </location>
</feature>
<evidence type="ECO:0000256" key="2">
    <source>
        <dbReference type="SAM" id="Phobius"/>
    </source>
</evidence>
<dbReference type="EMBL" id="ATJV01000043">
    <property type="protein sequence ID" value="EPZ16616.1"/>
    <property type="molecule type" value="Genomic_DNA"/>
</dbReference>
<gene>
    <name evidence="4" type="ORF">M622_11945</name>
</gene>
<dbReference type="PATRIC" id="fig|1348657.5.peg.932"/>
<dbReference type="SUPFAM" id="SSF53955">
    <property type="entry name" value="Lysozyme-like"/>
    <property type="match status" value="1"/>
</dbReference>
<dbReference type="STRING" id="1348657.M622_11945"/>